<feature type="domain" description="GCVT N-terminal" evidence="3">
    <location>
        <begin position="55"/>
        <end position="249"/>
    </location>
</feature>
<feature type="region of interest" description="Disordered" evidence="2">
    <location>
        <begin position="1"/>
        <end position="27"/>
    </location>
</feature>
<dbReference type="InterPro" id="IPR045179">
    <property type="entry name" value="YgfZ/GcvT"/>
</dbReference>
<dbReference type="Pfam" id="PF01571">
    <property type="entry name" value="GCV_T"/>
    <property type="match status" value="1"/>
</dbReference>
<dbReference type="NCBIfam" id="TIGR03317">
    <property type="entry name" value="ygfZ_signature"/>
    <property type="match status" value="1"/>
</dbReference>
<protein>
    <submittedName>
        <fullName evidence="4">Folate-binding protein</fullName>
    </submittedName>
</protein>
<proteinExistence type="predicted"/>
<dbReference type="PANTHER" id="PTHR22602">
    <property type="entry name" value="TRANSFERASE CAF17, MITOCHONDRIAL-RELATED"/>
    <property type="match status" value="1"/>
</dbReference>
<organism evidence="4 5">
    <name type="scientific">Corynebacterium kalidii</name>
    <dbReference type="NCBI Taxonomy" id="2931982"/>
    <lineage>
        <taxon>Bacteria</taxon>
        <taxon>Bacillati</taxon>
        <taxon>Actinomycetota</taxon>
        <taxon>Actinomycetes</taxon>
        <taxon>Mycobacteriales</taxon>
        <taxon>Corynebacteriaceae</taxon>
        <taxon>Corynebacterium</taxon>
    </lineage>
</organism>
<dbReference type="AlphaFoldDB" id="A0A9X2B2I0"/>
<sequence length="409" mass="42479">MGGVSQTHSPLVDHVPGASTEDGSTSDGHRELLAATARHYGRPLIEQSQVDDGDTGVIDGWSHTAILVSGPGAATWLNDLISQKVDAIQVGTSTRGLILDIQGRVEHAFGISAVDDDVLLLDAPGDADAAALADFLARMVFWAKVEVSTPDLSLLSVVNPATSPASAAGTGVPDGVTAPEVRYWATRTLGGHPVTDLWVDTAALTGTWDALVAAGARPVGGWAADALRIRDRHPLLGVDTDDRVIPHEVPFFIGGTGADDPDMQGATRLARADDGPTSAAVHLNKGCYRGQETVSRVHNLGRPPRHLVVLQLDGSGQSLPEVGAAVQAGGRTVGRIGLTVQDADEGPLALALVKRQVIEKLAADRTSGDNATPPLTVDGVDAAVDPDDIVVDNTVRPGRAAIDRLRGKV</sequence>
<comment type="caution">
    <text evidence="4">The sequence shown here is derived from an EMBL/GenBank/DDBJ whole genome shotgun (WGS) entry which is preliminary data.</text>
</comment>
<gene>
    <name evidence="4" type="ORF">MUN33_10510</name>
</gene>
<evidence type="ECO:0000256" key="2">
    <source>
        <dbReference type="SAM" id="MobiDB-lite"/>
    </source>
</evidence>
<keyword evidence="5" id="KW-1185">Reference proteome</keyword>
<dbReference type="InterPro" id="IPR017703">
    <property type="entry name" value="YgfZ/GCV_T_CS"/>
</dbReference>
<dbReference type="GO" id="GO:0016226">
    <property type="term" value="P:iron-sulfur cluster assembly"/>
    <property type="evidence" value="ECO:0007669"/>
    <property type="project" value="TreeGrafter"/>
</dbReference>
<dbReference type="Proteomes" id="UP001139207">
    <property type="component" value="Unassembled WGS sequence"/>
</dbReference>
<dbReference type="InterPro" id="IPR006222">
    <property type="entry name" value="GCVT_N"/>
</dbReference>
<keyword evidence="1" id="KW-0809">Transit peptide</keyword>
<reference evidence="4" key="1">
    <citation type="submission" date="2022-04" db="EMBL/GenBank/DDBJ databases">
        <title>Corynebacterium kalidii LD5P10.</title>
        <authorList>
            <person name="Sun J.Q."/>
        </authorList>
    </citation>
    <scope>NUCLEOTIDE SEQUENCE</scope>
    <source>
        <strain evidence="4">LD5P10</strain>
    </source>
</reference>
<evidence type="ECO:0000259" key="3">
    <source>
        <dbReference type="Pfam" id="PF01571"/>
    </source>
</evidence>
<dbReference type="InterPro" id="IPR027266">
    <property type="entry name" value="TrmE/GcvT-like"/>
</dbReference>
<dbReference type="EMBL" id="JALIEA010000016">
    <property type="protein sequence ID" value="MCJ7859139.1"/>
    <property type="molecule type" value="Genomic_DNA"/>
</dbReference>
<evidence type="ECO:0000313" key="4">
    <source>
        <dbReference type="EMBL" id="MCJ7859139.1"/>
    </source>
</evidence>
<evidence type="ECO:0000313" key="5">
    <source>
        <dbReference type="Proteomes" id="UP001139207"/>
    </source>
</evidence>
<dbReference type="PANTHER" id="PTHR22602:SF0">
    <property type="entry name" value="TRANSFERASE CAF17, MITOCHONDRIAL-RELATED"/>
    <property type="match status" value="1"/>
</dbReference>
<dbReference type="Gene3D" id="3.30.1360.120">
    <property type="entry name" value="Probable tRNA modification gtpase trme, domain 1"/>
    <property type="match status" value="1"/>
</dbReference>
<evidence type="ECO:0000256" key="1">
    <source>
        <dbReference type="ARBA" id="ARBA00022946"/>
    </source>
</evidence>
<name>A0A9X2B2I0_9CORY</name>
<accession>A0A9X2B2I0</accession>
<dbReference type="SUPFAM" id="SSF103025">
    <property type="entry name" value="Folate-binding domain"/>
    <property type="match status" value="1"/>
</dbReference>